<keyword evidence="5" id="KW-1185">Reference proteome</keyword>
<keyword evidence="1" id="KW-0812">Transmembrane</keyword>
<evidence type="ECO:0000313" key="5">
    <source>
        <dbReference type="Proteomes" id="UP000015381"/>
    </source>
</evidence>
<accession>F7PJF4</accession>
<evidence type="ECO:0000256" key="1">
    <source>
        <dbReference type="SAM" id="Phobius"/>
    </source>
</evidence>
<feature type="transmembrane region" description="Helical" evidence="1">
    <location>
        <begin position="35"/>
        <end position="57"/>
    </location>
</feature>
<gene>
    <name evidence="3" type="ORF">HLRTI_002164</name>
    <name evidence="2" type="ORF">HTIA_2178</name>
</gene>
<reference evidence="2 5" key="3">
    <citation type="journal article" date="2014" name="Environ. Microbiol.">
        <title>Halorhabdus tiamatea: proteogenomics and glycosidase activity measurements identify the first cultivated euryarchaeon from a deep-sea anoxic brine lake as potential polysaccharide degrader.</title>
        <authorList>
            <person name="Werner J."/>
            <person name="Ferrer M."/>
            <person name="Michel G."/>
            <person name="Mann A.J."/>
            <person name="Huang S."/>
            <person name="Juarez S."/>
            <person name="Ciordia S."/>
            <person name="Albar J.P."/>
            <person name="Alcaide M."/>
            <person name="La Cono V."/>
            <person name="Yakimov M.M."/>
            <person name="Antunes A."/>
            <person name="Taborda M."/>
            <person name="Da Costa M.S."/>
            <person name="Amann R.I."/>
            <person name="Gloeckner F.O."/>
            <person name="Golyshina O.V."/>
            <person name="Golyshin P.N."/>
            <person name="Teeling H."/>
        </authorList>
    </citation>
    <scope>NUCLEOTIDE SEQUENCE [LARGE SCALE GENOMIC DNA]</scope>
    <source>
        <strain evidence="5">SARL4B</strain>
        <strain evidence="2">Type strain: SARL4B</strain>
    </source>
</reference>
<dbReference type="HOGENOM" id="CLU_2379342_0_0_2"/>
<keyword evidence="1" id="KW-1133">Transmembrane helix</keyword>
<proteinExistence type="predicted"/>
<dbReference type="Proteomes" id="UP000003861">
    <property type="component" value="Unassembled WGS sequence"/>
</dbReference>
<dbReference type="EMBL" id="HF571520">
    <property type="protein sequence ID" value="CCQ34290.1"/>
    <property type="molecule type" value="Genomic_DNA"/>
</dbReference>
<evidence type="ECO:0000313" key="3">
    <source>
        <dbReference type="EMBL" id="ERJ05776.1"/>
    </source>
</evidence>
<reference evidence="3 4" key="1">
    <citation type="journal article" date="2011" name="J. Bacteriol.">
        <title>Genome sequence of Halorhabdus tiamatea, the first archaeon isolated from a deep-sea anoxic brine lake.</title>
        <authorList>
            <person name="Antunes A."/>
            <person name="Alam I."/>
            <person name="Bajic V.B."/>
            <person name="Stingl U."/>
        </authorList>
    </citation>
    <scope>NUCLEOTIDE SEQUENCE [LARGE SCALE GENOMIC DNA]</scope>
    <source>
        <strain evidence="3 4">SARL4B</strain>
    </source>
</reference>
<dbReference type="GeneID" id="23799271"/>
<evidence type="ECO:0000313" key="4">
    <source>
        <dbReference type="Proteomes" id="UP000003861"/>
    </source>
</evidence>
<reference evidence="3 4" key="2">
    <citation type="journal article" date="2013" name="PLoS ONE">
        <title>INDIGO - INtegrated Data Warehouse of MIcrobial GenOmes with Examples from the Red Sea Extremophiles.</title>
        <authorList>
            <person name="Alam I."/>
            <person name="Antunes A."/>
            <person name="Kamau A.A."/>
            <person name="Ba Alawi W."/>
            <person name="Kalkatawi M."/>
            <person name="Stingl U."/>
            <person name="Bajic V.B."/>
        </authorList>
    </citation>
    <scope>NUCLEOTIDE SEQUENCE [LARGE SCALE GENOMIC DNA]</scope>
    <source>
        <strain evidence="3 4">SARL4B</strain>
    </source>
</reference>
<evidence type="ECO:0000313" key="2">
    <source>
        <dbReference type="EMBL" id="CCQ34290.1"/>
    </source>
</evidence>
<organism evidence="3 4">
    <name type="scientific">Halorhabdus tiamatea SARL4B</name>
    <dbReference type="NCBI Taxonomy" id="1033806"/>
    <lineage>
        <taxon>Archaea</taxon>
        <taxon>Methanobacteriati</taxon>
        <taxon>Methanobacteriota</taxon>
        <taxon>Stenosarchaea group</taxon>
        <taxon>Halobacteria</taxon>
        <taxon>Halobacteriales</taxon>
        <taxon>Haloarculaceae</taxon>
        <taxon>Halorhabdus</taxon>
    </lineage>
</organism>
<dbReference type="Proteomes" id="UP000015381">
    <property type="component" value="Chromosome I"/>
</dbReference>
<dbReference type="AlphaFoldDB" id="F7PJF4"/>
<name>F7PJF4_9EURY</name>
<protein>
    <submittedName>
        <fullName evidence="3">Uncharacterized protein</fullName>
    </submittedName>
</protein>
<dbReference type="EMBL" id="AFNT02000025">
    <property type="protein sequence ID" value="ERJ05776.1"/>
    <property type="molecule type" value="Genomic_DNA"/>
</dbReference>
<keyword evidence="1" id="KW-0472">Membrane</keyword>
<sequence length="94" mass="9950">MFGDDPPKVRLSRWFHSESFAKTAAAAVVKMALGYLLWISVLGVVTTIAIVVPLPLLGNAPLFGLTHLVAANATAWTATGVGFCMFTLSADDLD</sequence>
<feature type="transmembrane region" description="Helical" evidence="1">
    <location>
        <begin position="69"/>
        <end position="88"/>
    </location>
</feature>
<dbReference type="STRING" id="1033806.HTIA_2178"/>
<dbReference type="KEGG" id="hti:HTIA_2178"/>
<dbReference type="RefSeq" id="WP_008525894.1">
    <property type="nucleotide sequence ID" value="NC_021921.1"/>
</dbReference>